<evidence type="ECO:0000259" key="4">
    <source>
        <dbReference type="SMART" id="SM00478"/>
    </source>
</evidence>
<dbReference type="Pfam" id="PF00730">
    <property type="entry name" value="HhH-GPD"/>
    <property type="match status" value="1"/>
</dbReference>
<feature type="domain" description="HhH-GPD" evidence="4">
    <location>
        <begin position="79"/>
        <end position="243"/>
    </location>
</feature>
<protein>
    <recommendedName>
        <fullName evidence="4">HhH-GPD domain-containing protein</fullName>
    </recommendedName>
</protein>
<dbReference type="SMART" id="SM00478">
    <property type="entry name" value="ENDO3c"/>
    <property type="match status" value="1"/>
</dbReference>
<feature type="non-terminal residue" evidence="5">
    <location>
        <position position="1"/>
    </location>
</feature>
<evidence type="ECO:0000256" key="2">
    <source>
        <dbReference type="ARBA" id="ARBA00022763"/>
    </source>
</evidence>
<dbReference type="InterPro" id="IPR011257">
    <property type="entry name" value="DNA_glycosylase"/>
</dbReference>
<dbReference type="GO" id="GO:0043916">
    <property type="term" value="F:DNA-7-methylguanine glycosylase activity"/>
    <property type="evidence" value="ECO:0007669"/>
    <property type="project" value="TreeGrafter"/>
</dbReference>
<dbReference type="GO" id="GO:0006285">
    <property type="term" value="P:base-excision repair, AP site formation"/>
    <property type="evidence" value="ECO:0007669"/>
    <property type="project" value="TreeGrafter"/>
</dbReference>
<sequence length="248" mass="27850">VSRDKCSIDITIESQKNDIQAENLARSHILRIIGADQNPSEFYAFSASDDILKPLVSQFKGLRIPQTLSVYEGLITAIIGQQISTSVASMLRSLIIELYGDATDIYGQTFYSFPTPQSIAEIGVEELVKNKFSRRKAEYIHSISEKEASGKIDLETTREMTIEEATETFISFRGVGPWTTQWLLIRSLGFSDGFPSGDLALQKILSEHLITSKKMTSEEVLDFSERWAPHRSWATTYIFAALRNGIKL</sequence>
<dbReference type="GO" id="GO:0005737">
    <property type="term" value="C:cytoplasm"/>
    <property type="evidence" value="ECO:0007669"/>
    <property type="project" value="TreeGrafter"/>
</dbReference>
<dbReference type="Gene3D" id="3.30.310.20">
    <property type="entry name" value="DNA-3-methyladenine glycosylase AlkA, N-terminal domain"/>
    <property type="match status" value="1"/>
</dbReference>
<dbReference type="InterPro" id="IPR023170">
    <property type="entry name" value="HhH_base_excis_C"/>
</dbReference>
<dbReference type="Gene3D" id="1.10.340.30">
    <property type="entry name" value="Hypothetical protein, domain 2"/>
    <property type="match status" value="1"/>
</dbReference>
<dbReference type="FunFam" id="1.10.340.30:FF:000004">
    <property type="entry name" value="DNA-3-methyladenine glycosylase II"/>
    <property type="match status" value="1"/>
</dbReference>
<name>A0A381XY21_9ZZZZ</name>
<dbReference type="InterPro" id="IPR003265">
    <property type="entry name" value="HhH-GPD_domain"/>
</dbReference>
<reference evidence="5" key="1">
    <citation type="submission" date="2018-05" db="EMBL/GenBank/DDBJ databases">
        <authorList>
            <person name="Lanie J.A."/>
            <person name="Ng W.-L."/>
            <person name="Kazmierczak K.M."/>
            <person name="Andrzejewski T.M."/>
            <person name="Davidsen T.M."/>
            <person name="Wayne K.J."/>
            <person name="Tettelin H."/>
            <person name="Glass J.I."/>
            <person name="Rusch D."/>
            <person name="Podicherti R."/>
            <person name="Tsui H.-C.T."/>
            <person name="Winkler M.E."/>
        </authorList>
    </citation>
    <scope>NUCLEOTIDE SEQUENCE</scope>
</reference>
<proteinExistence type="inferred from homology"/>
<keyword evidence="2" id="KW-0227">DNA damage</keyword>
<dbReference type="InterPro" id="IPR037046">
    <property type="entry name" value="AlkA_N_sf"/>
</dbReference>
<comment type="similarity">
    <text evidence="1">Belongs to the alkylbase DNA glycosidase AlkA family.</text>
</comment>
<accession>A0A381XY21</accession>
<dbReference type="InterPro" id="IPR051912">
    <property type="entry name" value="Alkylbase_DNA_Glycosylase/TA"/>
</dbReference>
<dbReference type="GO" id="GO:0032993">
    <property type="term" value="C:protein-DNA complex"/>
    <property type="evidence" value="ECO:0007669"/>
    <property type="project" value="TreeGrafter"/>
</dbReference>
<dbReference type="GO" id="GO:0032131">
    <property type="term" value="F:alkylated DNA binding"/>
    <property type="evidence" value="ECO:0007669"/>
    <property type="project" value="TreeGrafter"/>
</dbReference>
<evidence type="ECO:0000313" key="5">
    <source>
        <dbReference type="EMBL" id="SVA69706.1"/>
    </source>
</evidence>
<evidence type="ECO:0000256" key="1">
    <source>
        <dbReference type="ARBA" id="ARBA00010817"/>
    </source>
</evidence>
<dbReference type="SUPFAM" id="SSF48150">
    <property type="entry name" value="DNA-glycosylase"/>
    <property type="match status" value="1"/>
</dbReference>
<dbReference type="GO" id="GO:0006307">
    <property type="term" value="P:DNA alkylation repair"/>
    <property type="evidence" value="ECO:0007669"/>
    <property type="project" value="TreeGrafter"/>
</dbReference>
<dbReference type="AlphaFoldDB" id="A0A381XY21"/>
<dbReference type="PANTHER" id="PTHR43003:SF5">
    <property type="entry name" value="DNA-3-METHYLADENINE GLYCOSYLASE"/>
    <property type="match status" value="1"/>
</dbReference>
<dbReference type="GO" id="GO:0008725">
    <property type="term" value="F:DNA-3-methyladenine glycosylase activity"/>
    <property type="evidence" value="ECO:0007669"/>
    <property type="project" value="TreeGrafter"/>
</dbReference>
<evidence type="ECO:0000256" key="3">
    <source>
        <dbReference type="ARBA" id="ARBA00023204"/>
    </source>
</evidence>
<gene>
    <name evidence="5" type="ORF">METZ01_LOCUS122560</name>
</gene>
<dbReference type="CDD" id="cd00056">
    <property type="entry name" value="ENDO3c"/>
    <property type="match status" value="1"/>
</dbReference>
<organism evidence="5">
    <name type="scientific">marine metagenome</name>
    <dbReference type="NCBI Taxonomy" id="408172"/>
    <lineage>
        <taxon>unclassified sequences</taxon>
        <taxon>metagenomes</taxon>
        <taxon>ecological metagenomes</taxon>
    </lineage>
</organism>
<keyword evidence="3" id="KW-0234">DNA repair</keyword>
<dbReference type="EMBL" id="UINC01016807">
    <property type="protein sequence ID" value="SVA69706.1"/>
    <property type="molecule type" value="Genomic_DNA"/>
</dbReference>
<dbReference type="Gene3D" id="1.10.1670.10">
    <property type="entry name" value="Helix-hairpin-Helix base-excision DNA repair enzymes (C-terminal)"/>
    <property type="match status" value="1"/>
</dbReference>
<dbReference type="PANTHER" id="PTHR43003">
    <property type="entry name" value="DNA-3-METHYLADENINE GLYCOSYLASE"/>
    <property type="match status" value="1"/>
</dbReference>